<name>A0ABD1INZ8_9TELE</name>
<dbReference type="AlphaFoldDB" id="A0ABD1INZ8"/>
<dbReference type="Proteomes" id="UP001591681">
    <property type="component" value="Unassembled WGS sequence"/>
</dbReference>
<sequence>MFPVVTTCPLHGTAEALSTWMEVQLCYLQDVIQPQLKTWTSRTKKISRDKLAYLWQHRRTKAINIILNNSVYPDAHPCPDNVQEVQSFYFNKCQACSPTSIDDDLLPPPWANSLNLPEPNHPPVCSLFTEVELGKVLNSLPRHKSSGSDGVTYETLKSINWKDPFLPTFNTCLINRRVPKSWKGALIHRIPKKDNVPSDPCTWRDISFLPTIYKVFMKCILCRILPWLVDEYILSTKQKAYIDRQRMHEHVFCLKAAIDDFKHESTKFFSVFLDFRDAFGTLPHSILAFCKSLWIKASAKCNVM</sequence>
<organism evidence="1 2">
    <name type="scientific">Coilia grayii</name>
    <name type="common">Gray's grenadier anchovy</name>
    <dbReference type="NCBI Taxonomy" id="363190"/>
    <lineage>
        <taxon>Eukaryota</taxon>
        <taxon>Metazoa</taxon>
        <taxon>Chordata</taxon>
        <taxon>Craniata</taxon>
        <taxon>Vertebrata</taxon>
        <taxon>Euteleostomi</taxon>
        <taxon>Actinopterygii</taxon>
        <taxon>Neopterygii</taxon>
        <taxon>Teleostei</taxon>
        <taxon>Clupei</taxon>
        <taxon>Clupeiformes</taxon>
        <taxon>Clupeoidei</taxon>
        <taxon>Engraulidae</taxon>
        <taxon>Coilinae</taxon>
        <taxon>Coilia</taxon>
    </lineage>
</organism>
<evidence type="ECO:0008006" key="3">
    <source>
        <dbReference type="Google" id="ProtNLM"/>
    </source>
</evidence>
<reference evidence="1 2" key="1">
    <citation type="submission" date="2024-09" db="EMBL/GenBank/DDBJ databases">
        <title>A chromosome-level genome assembly of Gray's grenadier anchovy, Coilia grayii.</title>
        <authorList>
            <person name="Fu Z."/>
        </authorList>
    </citation>
    <scope>NUCLEOTIDE SEQUENCE [LARGE SCALE GENOMIC DNA]</scope>
    <source>
        <strain evidence="1">G4</strain>
        <tissue evidence="1">Muscle</tissue>
    </source>
</reference>
<evidence type="ECO:0000313" key="2">
    <source>
        <dbReference type="Proteomes" id="UP001591681"/>
    </source>
</evidence>
<keyword evidence="2" id="KW-1185">Reference proteome</keyword>
<accession>A0ABD1INZ8</accession>
<dbReference type="PANTHER" id="PTHR19446">
    <property type="entry name" value="REVERSE TRANSCRIPTASES"/>
    <property type="match status" value="1"/>
</dbReference>
<dbReference type="EMBL" id="JBHFQA010000097">
    <property type="protein sequence ID" value="KAL2076732.1"/>
    <property type="molecule type" value="Genomic_DNA"/>
</dbReference>
<comment type="caution">
    <text evidence="1">The sequence shown here is derived from an EMBL/GenBank/DDBJ whole genome shotgun (WGS) entry which is preliminary data.</text>
</comment>
<gene>
    <name evidence="1" type="ORF">ACEWY4_027672</name>
</gene>
<proteinExistence type="predicted"/>
<protein>
    <recommendedName>
        <fullName evidence="3">Reverse transcriptase domain-containing protein</fullName>
    </recommendedName>
</protein>
<evidence type="ECO:0000313" key="1">
    <source>
        <dbReference type="EMBL" id="KAL2076732.1"/>
    </source>
</evidence>